<evidence type="ECO:0008006" key="4">
    <source>
        <dbReference type="Google" id="ProtNLM"/>
    </source>
</evidence>
<organism evidence="2 3">
    <name type="scientific">Methanobrevibacter millerae</name>
    <dbReference type="NCBI Taxonomy" id="230361"/>
    <lineage>
        <taxon>Archaea</taxon>
        <taxon>Methanobacteriati</taxon>
        <taxon>Methanobacteriota</taxon>
        <taxon>Methanomada group</taxon>
        <taxon>Methanobacteria</taxon>
        <taxon>Methanobacteriales</taxon>
        <taxon>Methanobacteriaceae</taxon>
        <taxon>Methanobrevibacter</taxon>
    </lineage>
</organism>
<dbReference type="NCBIfam" id="NF011470">
    <property type="entry name" value="PRK14887.1"/>
    <property type="match status" value="1"/>
</dbReference>
<sequence>MKVKSKIELRFKTTEDAEITYETLEVDNKNFLNSKLEDNTITYEIDNESLTTTLATIDDLIACEILGEKIISIKK</sequence>
<evidence type="ECO:0000313" key="3">
    <source>
        <dbReference type="Proteomes" id="UP000762703"/>
    </source>
</evidence>
<reference evidence="2" key="1">
    <citation type="submission" date="2019-04" db="EMBL/GenBank/DDBJ databases">
        <title>Evolution of Biomass-Degrading Anaerobic Consortia Revealed by Metagenomics.</title>
        <authorList>
            <person name="Peng X."/>
        </authorList>
    </citation>
    <scope>NUCLEOTIDE SEQUENCE</scope>
    <source>
        <strain evidence="2">SIG12</strain>
    </source>
</reference>
<dbReference type="InterPro" id="IPR015419">
    <property type="entry name" value="CTAG/Pcc1"/>
</dbReference>
<evidence type="ECO:0000313" key="2">
    <source>
        <dbReference type="EMBL" id="MBE6505684.1"/>
    </source>
</evidence>
<dbReference type="Pfam" id="PF09341">
    <property type="entry name" value="Pcc1"/>
    <property type="match status" value="1"/>
</dbReference>
<comment type="similarity">
    <text evidence="1">Belongs to the CTAG/PCC1 family.</text>
</comment>
<protein>
    <recommendedName>
        <fullName evidence="4">KEOPS complex subunit Pcc1</fullName>
    </recommendedName>
</protein>
<dbReference type="Proteomes" id="UP000762703">
    <property type="component" value="Unassembled WGS sequence"/>
</dbReference>
<name>A0A8T3VN83_9EURY</name>
<gene>
    <name evidence="2" type="ORF">E7Z73_08115</name>
</gene>
<dbReference type="EMBL" id="SUTE01000065">
    <property type="protein sequence ID" value="MBE6505684.1"/>
    <property type="molecule type" value="Genomic_DNA"/>
</dbReference>
<dbReference type="RefSeq" id="WP_303737334.1">
    <property type="nucleotide sequence ID" value="NZ_SUTE01000065.1"/>
</dbReference>
<proteinExistence type="inferred from homology"/>
<accession>A0A8T3VN83</accession>
<evidence type="ECO:0000256" key="1">
    <source>
        <dbReference type="ARBA" id="ARBA00007073"/>
    </source>
</evidence>
<dbReference type="AlphaFoldDB" id="A0A8T3VN83"/>
<comment type="caution">
    <text evidence="2">The sequence shown here is derived from an EMBL/GenBank/DDBJ whole genome shotgun (WGS) entry which is preliminary data.</text>
</comment>